<evidence type="ECO:0000256" key="1">
    <source>
        <dbReference type="SAM" id="SignalP"/>
    </source>
</evidence>
<evidence type="ECO:0008006" key="4">
    <source>
        <dbReference type="Google" id="ProtNLM"/>
    </source>
</evidence>
<feature type="chain" id="PRO_5023034603" description="Hydrophobin" evidence="1">
    <location>
        <begin position="20"/>
        <end position="111"/>
    </location>
</feature>
<dbReference type="EMBL" id="VSWC01000042">
    <property type="protein sequence ID" value="KAA1103192.1"/>
    <property type="molecule type" value="Genomic_DNA"/>
</dbReference>
<evidence type="ECO:0000313" key="3">
    <source>
        <dbReference type="Proteomes" id="UP000324748"/>
    </source>
</evidence>
<gene>
    <name evidence="2" type="ORF">PGT21_009523</name>
</gene>
<keyword evidence="1" id="KW-0732">Signal</keyword>
<name>A0A5B0PR43_PUCGR</name>
<evidence type="ECO:0000313" key="2">
    <source>
        <dbReference type="EMBL" id="KAA1103192.1"/>
    </source>
</evidence>
<proteinExistence type="predicted"/>
<dbReference type="Proteomes" id="UP000324748">
    <property type="component" value="Unassembled WGS sequence"/>
</dbReference>
<protein>
    <recommendedName>
        <fullName evidence="4">Hydrophobin</fullName>
    </recommendedName>
</protein>
<sequence>MHLLASIIILLSISLNLEASSRVAPSPNFQCNDPFRPLVVCGLKYTDEDTGAKWYSLAGPTIVRQKYKQYNCGYTDMLCCADYTISRIRAEPTTIYQSTVNQWCVTGTIAK</sequence>
<organism evidence="2 3">
    <name type="scientific">Puccinia graminis f. sp. tritici</name>
    <dbReference type="NCBI Taxonomy" id="56615"/>
    <lineage>
        <taxon>Eukaryota</taxon>
        <taxon>Fungi</taxon>
        <taxon>Dikarya</taxon>
        <taxon>Basidiomycota</taxon>
        <taxon>Pucciniomycotina</taxon>
        <taxon>Pucciniomycetes</taxon>
        <taxon>Pucciniales</taxon>
        <taxon>Pucciniaceae</taxon>
        <taxon>Puccinia</taxon>
    </lineage>
</organism>
<accession>A0A5B0PR43</accession>
<reference evidence="2 3" key="1">
    <citation type="submission" date="2019-05" db="EMBL/GenBank/DDBJ databases">
        <title>Emergence of the Ug99 lineage of the wheat stem rust pathogen through somatic hybridization.</title>
        <authorList>
            <person name="Li F."/>
            <person name="Upadhyaya N.M."/>
            <person name="Sperschneider J."/>
            <person name="Matny O."/>
            <person name="Nguyen-Phuc H."/>
            <person name="Mago R."/>
            <person name="Raley C."/>
            <person name="Miller M.E."/>
            <person name="Silverstein K.A.T."/>
            <person name="Henningsen E."/>
            <person name="Hirsch C.D."/>
            <person name="Visser B."/>
            <person name="Pretorius Z.A."/>
            <person name="Steffenson B.J."/>
            <person name="Schwessinger B."/>
            <person name="Dodds P.N."/>
            <person name="Figueroa M."/>
        </authorList>
    </citation>
    <scope>NUCLEOTIDE SEQUENCE [LARGE SCALE GENOMIC DNA]</scope>
    <source>
        <strain evidence="2">21-0</strain>
    </source>
</reference>
<dbReference type="AlphaFoldDB" id="A0A5B0PR43"/>
<dbReference type="OrthoDB" id="2508990at2759"/>
<comment type="caution">
    <text evidence="2">The sequence shown here is derived from an EMBL/GenBank/DDBJ whole genome shotgun (WGS) entry which is preliminary data.</text>
</comment>
<feature type="signal peptide" evidence="1">
    <location>
        <begin position="1"/>
        <end position="19"/>
    </location>
</feature>
<keyword evidence="3" id="KW-1185">Reference proteome</keyword>